<feature type="active site" description="Proton donor/acceptor" evidence="7">
    <location>
        <position position="76"/>
    </location>
</feature>
<dbReference type="Proteomes" id="UP000325302">
    <property type="component" value="Unassembled WGS sequence"/>
</dbReference>
<dbReference type="OrthoDB" id="9801055at2"/>
<dbReference type="PROSITE" id="PS00924">
    <property type="entry name" value="ASP_GLU_RACEMASE_2"/>
    <property type="match status" value="1"/>
</dbReference>
<dbReference type="PANTHER" id="PTHR21198:SF2">
    <property type="entry name" value="GLUTAMATE RACEMASE"/>
    <property type="match status" value="1"/>
</dbReference>
<keyword evidence="5 7" id="KW-0413">Isomerase</keyword>
<dbReference type="InterPro" id="IPR018187">
    <property type="entry name" value="Asp/Glu_racemase_AS_1"/>
</dbReference>
<dbReference type="AlphaFoldDB" id="A0A5A9W965"/>
<comment type="pathway">
    <text evidence="7">Cell wall biogenesis; peptidoglycan biosynthesis.</text>
</comment>
<feature type="binding site" evidence="7">
    <location>
        <begin position="45"/>
        <end position="46"/>
    </location>
    <ligand>
        <name>substrate</name>
    </ligand>
</feature>
<comment type="function">
    <text evidence="7">Provides the (R)-glutamate required for cell wall biosynthesis.</text>
</comment>
<dbReference type="InterPro" id="IPR033134">
    <property type="entry name" value="Asp/Glu_racemase_AS_2"/>
</dbReference>
<organism evidence="8 9">
    <name type="scientific">Nitrincola tapanii</name>
    <dbReference type="NCBI Taxonomy" id="1708751"/>
    <lineage>
        <taxon>Bacteria</taxon>
        <taxon>Pseudomonadati</taxon>
        <taxon>Pseudomonadota</taxon>
        <taxon>Gammaproteobacteria</taxon>
        <taxon>Oceanospirillales</taxon>
        <taxon>Oceanospirillaceae</taxon>
        <taxon>Nitrincola</taxon>
    </lineage>
</organism>
<dbReference type="EC" id="5.1.1.3" evidence="2 7"/>
<gene>
    <name evidence="7" type="primary">murI</name>
    <name evidence="8" type="ORF">E1H14_02690</name>
</gene>
<dbReference type="UniPathway" id="UPA00219"/>
<dbReference type="GO" id="GO:0008881">
    <property type="term" value="F:glutamate racemase activity"/>
    <property type="evidence" value="ECO:0007669"/>
    <property type="project" value="UniProtKB-UniRule"/>
</dbReference>
<feature type="binding site" evidence="7">
    <location>
        <begin position="77"/>
        <end position="78"/>
    </location>
    <ligand>
        <name>substrate</name>
    </ligand>
</feature>
<sequence>MTEIDQRPIALFDSGVGGLTVLNAIRQRLPNENVIYLGDTARVPYGTKSALSIVRYAEQALHTLMEYDIKALVIACNTASAVALEPLRAQYPGLCLLGVIEPGAEAACQLSSEARIGVIATESTVNNQAYQKAILKIRPEAHIRAAACSLFVALAEEGWHDGELVEAIIERSLQPLFTEFGTQPALDTLVLGCTHFPALKDAISKVVGAQVRLVDSADTAAEALYHALAQRHALNDANGIGQVRFLVTDGPERFVRVARNFYCEAIEASSVELVDIQHHAAAMLEKKLFKKVKNIT</sequence>
<accession>A0A5A9W965</accession>
<keyword evidence="6 7" id="KW-0961">Cell wall biogenesis/degradation</keyword>
<dbReference type="PROSITE" id="PS00923">
    <property type="entry name" value="ASP_GLU_RACEMASE_1"/>
    <property type="match status" value="1"/>
</dbReference>
<dbReference type="SUPFAM" id="SSF53681">
    <property type="entry name" value="Aspartate/glutamate racemase"/>
    <property type="match status" value="2"/>
</dbReference>
<dbReference type="GO" id="GO:0009252">
    <property type="term" value="P:peptidoglycan biosynthetic process"/>
    <property type="evidence" value="ECO:0007669"/>
    <property type="project" value="UniProtKB-UniRule"/>
</dbReference>
<feature type="active site" description="Proton donor/acceptor" evidence="7">
    <location>
        <position position="193"/>
    </location>
</feature>
<dbReference type="InterPro" id="IPR015942">
    <property type="entry name" value="Asp/Glu/hydantoin_racemase"/>
</dbReference>
<dbReference type="InterPro" id="IPR004391">
    <property type="entry name" value="Glu_race"/>
</dbReference>
<evidence type="ECO:0000256" key="3">
    <source>
        <dbReference type="ARBA" id="ARBA00022960"/>
    </source>
</evidence>
<keyword evidence="4 7" id="KW-0573">Peptidoglycan synthesis</keyword>
<dbReference type="EMBL" id="SMRS01000001">
    <property type="protein sequence ID" value="KAA0876678.1"/>
    <property type="molecule type" value="Genomic_DNA"/>
</dbReference>
<name>A0A5A9W965_9GAMM</name>
<evidence type="ECO:0000313" key="8">
    <source>
        <dbReference type="EMBL" id="KAA0876678.1"/>
    </source>
</evidence>
<feature type="binding site" evidence="7">
    <location>
        <begin position="13"/>
        <end position="14"/>
    </location>
    <ligand>
        <name>substrate</name>
    </ligand>
</feature>
<dbReference type="FunFam" id="3.40.50.1860:FF:000001">
    <property type="entry name" value="Glutamate racemase"/>
    <property type="match status" value="1"/>
</dbReference>
<evidence type="ECO:0000256" key="4">
    <source>
        <dbReference type="ARBA" id="ARBA00022984"/>
    </source>
</evidence>
<dbReference type="HAMAP" id="MF_00258">
    <property type="entry name" value="Glu_racemase"/>
    <property type="match status" value="1"/>
</dbReference>
<feature type="binding site" evidence="7">
    <location>
        <begin position="194"/>
        <end position="195"/>
    </location>
    <ligand>
        <name>substrate</name>
    </ligand>
</feature>
<comment type="caution">
    <text evidence="8">The sequence shown here is derived from an EMBL/GenBank/DDBJ whole genome shotgun (WGS) entry which is preliminary data.</text>
</comment>
<dbReference type="PANTHER" id="PTHR21198">
    <property type="entry name" value="GLUTAMATE RACEMASE"/>
    <property type="match status" value="1"/>
</dbReference>
<evidence type="ECO:0000256" key="2">
    <source>
        <dbReference type="ARBA" id="ARBA00013090"/>
    </source>
</evidence>
<keyword evidence="3 7" id="KW-0133">Cell shape</keyword>
<evidence type="ECO:0000256" key="6">
    <source>
        <dbReference type="ARBA" id="ARBA00023316"/>
    </source>
</evidence>
<dbReference type="Pfam" id="PF01177">
    <property type="entry name" value="Asp_Glu_race"/>
    <property type="match status" value="1"/>
</dbReference>
<comment type="catalytic activity">
    <reaction evidence="1 7">
        <text>L-glutamate = D-glutamate</text>
        <dbReference type="Rhea" id="RHEA:12813"/>
        <dbReference type="ChEBI" id="CHEBI:29985"/>
        <dbReference type="ChEBI" id="CHEBI:29986"/>
        <dbReference type="EC" id="5.1.1.3"/>
    </reaction>
</comment>
<evidence type="ECO:0000256" key="1">
    <source>
        <dbReference type="ARBA" id="ARBA00001602"/>
    </source>
</evidence>
<keyword evidence="9" id="KW-1185">Reference proteome</keyword>
<dbReference type="GO" id="GO:0008360">
    <property type="term" value="P:regulation of cell shape"/>
    <property type="evidence" value="ECO:0007669"/>
    <property type="project" value="UniProtKB-KW"/>
</dbReference>
<dbReference type="GO" id="GO:0071555">
    <property type="term" value="P:cell wall organization"/>
    <property type="evidence" value="ECO:0007669"/>
    <property type="project" value="UniProtKB-KW"/>
</dbReference>
<dbReference type="InterPro" id="IPR001920">
    <property type="entry name" value="Asp/Glu_race"/>
</dbReference>
<evidence type="ECO:0000256" key="5">
    <source>
        <dbReference type="ARBA" id="ARBA00023235"/>
    </source>
</evidence>
<proteinExistence type="inferred from homology"/>
<dbReference type="NCBIfam" id="TIGR00067">
    <property type="entry name" value="glut_race"/>
    <property type="match status" value="1"/>
</dbReference>
<protein>
    <recommendedName>
        <fullName evidence="2 7">Glutamate racemase</fullName>
        <ecNumber evidence="2 7">5.1.1.3</ecNumber>
    </recommendedName>
</protein>
<comment type="similarity">
    <text evidence="7">Belongs to the aspartate/glutamate racemases family.</text>
</comment>
<evidence type="ECO:0000256" key="7">
    <source>
        <dbReference type="HAMAP-Rule" id="MF_00258"/>
    </source>
</evidence>
<dbReference type="Gene3D" id="3.40.50.1860">
    <property type="match status" value="2"/>
</dbReference>
<reference evidence="8 9" key="1">
    <citation type="submission" date="2019-03" db="EMBL/GenBank/DDBJ databases">
        <title>Nitrincola sp. nov. isolated from an Indian soda lake.</title>
        <authorList>
            <person name="Joshi A."/>
            <person name="Thite S.V."/>
            <person name="Joseph N."/>
            <person name="Dhotre D."/>
            <person name="Moorthy M."/>
            <person name="Shouche Y.S."/>
        </authorList>
    </citation>
    <scope>NUCLEOTIDE SEQUENCE [LARGE SCALE GENOMIC DNA]</scope>
    <source>
        <strain evidence="8 9">MEB193</strain>
    </source>
</reference>
<evidence type="ECO:0000313" key="9">
    <source>
        <dbReference type="Proteomes" id="UP000325302"/>
    </source>
</evidence>